<evidence type="ECO:0000313" key="2">
    <source>
        <dbReference type="Proteomes" id="UP001195483"/>
    </source>
</evidence>
<dbReference type="EMBL" id="JAEAOA010000329">
    <property type="protein sequence ID" value="KAK3607171.1"/>
    <property type="molecule type" value="Genomic_DNA"/>
</dbReference>
<proteinExistence type="predicted"/>
<reference evidence="1" key="1">
    <citation type="journal article" date="2021" name="Genome Biol. Evol.">
        <title>A High-Quality Reference Genome for a Parasitic Bivalve with Doubly Uniparental Inheritance (Bivalvia: Unionida).</title>
        <authorList>
            <person name="Smith C.H."/>
        </authorList>
    </citation>
    <scope>NUCLEOTIDE SEQUENCE</scope>
    <source>
        <strain evidence="1">CHS0354</strain>
    </source>
</reference>
<sequence length="111" mass="12099">MGSVNHHVAVRVFRLYFQQQAVANGVEGWAGDKVSQLVLWAFEQDQINANQVGVVLGKSVHGIAHSLCFLCVRIQSLALVKLNSWANLSKPHAKADVVLEVSLVNDIALVL</sequence>
<dbReference type="Proteomes" id="UP001195483">
    <property type="component" value="Unassembled WGS sequence"/>
</dbReference>
<reference evidence="1" key="2">
    <citation type="journal article" date="2021" name="Genome Biol. Evol.">
        <title>Developing a high-quality reference genome for a parasitic bivalve with doubly uniparental inheritance (Bivalvia: Unionida).</title>
        <authorList>
            <person name="Smith C.H."/>
        </authorList>
    </citation>
    <scope>NUCLEOTIDE SEQUENCE</scope>
    <source>
        <strain evidence="1">CHS0354</strain>
        <tissue evidence="1">Mantle</tissue>
    </source>
</reference>
<reference evidence="1" key="3">
    <citation type="submission" date="2023-05" db="EMBL/GenBank/DDBJ databases">
        <authorList>
            <person name="Smith C.H."/>
        </authorList>
    </citation>
    <scope>NUCLEOTIDE SEQUENCE</scope>
    <source>
        <strain evidence="1">CHS0354</strain>
        <tissue evidence="1">Mantle</tissue>
    </source>
</reference>
<name>A0AAE0WA86_9BIVA</name>
<dbReference type="AlphaFoldDB" id="A0AAE0WA86"/>
<comment type="caution">
    <text evidence="1">The sequence shown here is derived from an EMBL/GenBank/DDBJ whole genome shotgun (WGS) entry which is preliminary data.</text>
</comment>
<protein>
    <submittedName>
        <fullName evidence="1">Uncharacterized protein</fullName>
    </submittedName>
</protein>
<gene>
    <name evidence="1" type="ORF">CHS0354_004435</name>
</gene>
<accession>A0AAE0WA86</accession>
<keyword evidence="2" id="KW-1185">Reference proteome</keyword>
<organism evidence="1 2">
    <name type="scientific">Potamilus streckersoni</name>
    <dbReference type="NCBI Taxonomy" id="2493646"/>
    <lineage>
        <taxon>Eukaryota</taxon>
        <taxon>Metazoa</taxon>
        <taxon>Spiralia</taxon>
        <taxon>Lophotrochozoa</taxon>
        <taxon>Mollusca</taxon>
        <taxon>Bivalvia</taxon>
        <taxon>Autobranchia</taxon>
        <taxon>Heteroconchia</taxon>
        <taxon>Palaeoheterodonta</taxon>
        <taxon>Unionida</taxon>
        <taxon>Unionoidea</taxon>
        <taxon>Unionidae</taxon>
        <taxon>Ambleminae</taxon>
        <taxon>Lampsilini</taxon>
        <taxon>Potamilus</taxon>
    </lineage>
</organism>
<evidence type="ECO:0000313" key="1">
    <source>
        <dbReference type="EMBL" id="KAK3607171.1"/>
    </source>
</evidence>